<dbReference type="eggNOG" id="COG3209">
    <property type="taxonomic scope" value="Bacteria"/>
</dbReference>
<dbReference type="PROSITE" id="PS50268">
    <property type="entry name" value="CADHERIN_2"/>
    <property type="match status" value="2"/>
</dbReference>
<dbReference type="Pfam" id="PF13205">
    <property type="entry name" value="Big_5"/>
    <property type="match status" value="5"/>
</dbReference>
<name>E6SD07_INTC7</name>
<evidence type="ECO:0000313" key="8">
    <source>
        <dbReference type="Proteomes" id="UP000008914"/>
    </source>
</evidence>
<keyword evidence="4" id="KW-1133">Transmembrane helix</keyword>
<dbReference type="RefSeq" id="WP_013492910.1">
    <property type="nucleotide sequence ID" value="NC_014830.1"/>
</dbReference>
<dbReference type="InterPro" id="IPR006626">
    <property type="entry name" value="PbH1"/>
</dbReference>
<keyword evidence="2" id="KW-0812">Transmembrane</keyword>
<dbReference type="HOGENOM" id="CLU_240473_0_0_11"/>
<evidence type="ECO:0000256" key="5">
    <source>
        <dbReference type="ARBA" id="ARBA00023180"/>
    </source>
</evidence>
<organism evidence="7 8">
    <name type="scientific">Intrasporangium calvum (strain ATCC 23552 / DSM 43043 / JCM 3097 / NBRC 12989 / NCIMB 10167 / NRRL B-3866 / 7 KIP)</name>
    <dbReference type="NCBI Taxonomy" id="710696"/>
    <lineage>
        <taxon>Bacteria</taxon>
        <taxon>Bacillati</taxon>
        <taxon>Actinomycetota</taxon>
        <taxon>Actinomycetes</taxon>
        <taxon>Micrococcales</taxon>
        <taxon>Intrasporangiaceae</taxon>
        <taxon>Intrasporangium</taxon>
    </lineage>
</organism>
<dbReference type="Gene3D" id="2.60.40.3710">
    <property type="match status" value="1"/>
</dbReference>
<dbReference type="SMART" id="SM00710">
    <property type="entry name" value="PbH1"/>
    <property type="match status" value="8"/>
</dbReference>
<dbReference type="SUPFAM" id="SSF49313">
    <property type="entry name" value="Cadherin-like"/>
    <property type="match status" value="2"/>
</dbReference>
<evidence type="ECO:0000313" key="7">
    <source>
        <dbReference type="EMBL" id="ADU48595.1"/>
    </source>
</evidence>
<dbReference type="InterPro" id="IPR015919">
    <property type="entry name" value="Cadherin-like_sf"/>
</dbReference>
<dbReference type="EMBL" id="CP002343">
    <property type="protein sequence ID" value="ADU48595.1"/>
    <property type="molecule type" value="Genomic_DNA"/>
</dbReference>
<dbReference type="PANTHER" id="PTHR24028:SF328">
    <property type="entry name" value="CADHERIN-3"/>
    <property type="match status" value="1"/>
</dbReference>
<evidence type="ECO:0000256" key="2">
    <source>
        <dbReference type="ARBA" id="ARBA00022692"/>
    </source>
</evidence>
<dbReference type="PANTHER" id="PTHR24028">
    <property type="entry name" value="CADHERIN-87A"/>
    <property type="match status" value="1"/>
</dbReference>
<dbReference type="GO" id="GO:0005886">
    <property type="term" value="C:plasma membrane"/>
    <property type="evidence" value="ECO:0007669"/>
    <property type="project" value="TreeGrafter"/>
</dbReference>
<evidence type="ECO:0000256" key="1">
    <source>
        <dbReference type="ARBA" id="ARBA00004167"/>
    </source>
</evidence>
<comment type="subcellular location">
    <subcellularLocation>
        <location evidence="1">Membrane</location>
        <topology evidence="1">Single-pass membrane protein</topology>
    </subcellularLocation>
</comment>
<evidence type="ECO:0000259" key="6">
    <source>
        <dbReference type="PROSITE" id="PS50268"/>
    </source>
</evidence>
<keyword evidence="4" id="KW-0472">Membrane</keyword>
<dbReference type="InterPro" id="IPR050174">
    <property type="entry name" value="Protocadherin/Cadherin-CA"/>
</dbReference>
<dbReference type="STRING" id="710696.Intca_2085"/>
<feature type="domain" description="Cadherin" evidence="6">
    <location>
        <begin position="681"/>
        <end position="781"/>
    </location>
</feature>
<proteinExistence type="predicted"/>
<dbReference type="InterPro" id="IPR002126">
    <property type="entry name" value="Cadherin-like_dom"/>
</dbReference>
<evidence type="ECO:0000256" key="4">
    <source>
        <dbReference type="ARBA" id="ARBA00022989"/>
    </source>
</evidence>
<dbReference type="GO" id="GO:0007156">
    <property type="term" value="P:homophilic cell adhesion via plasma membrane adhesion molecules"/>
    <property type="evidence" value="ECO:0007669"/>
    <property type="project" value="InterPro"/>
</dbReference>
<dbReference type="GO" id="GO:0005509">
    <property type="term" value="F:calcium ion binding"/>
    <property type="evidence" value="ECO:0007669"/>
    <property type="project" value="InterPro"/>
</dbReference>
<dbReference type="Proteomes" id="UP000008914">
    <property type="component" value="Chromosome"/>
</dbReference>
<dbReference type="CDD" id="cd11304">
    <property type="entry name" value="Cadherin_repeat"/>
    <property type="match status" value="2"/>
</dbReference>
<protein>
    <submittedName>
        <fullName evidence="7">Cadherin</fullName>
    </submittedName>
</protein>
<dbReference type="Gene3D" id="2.60.40.1220">
    <property type="match status" value="1"/>
</dbReference>
<keyword evidence="5" id="KW-0325">Glycoprotein</keyword>
<feature type="domain" description="Cadherin" evidence="6">
    <location>
        <begin position="781"/>
        <end position="881"/>
    </location>
</feature>
<gene>
    <name evidence="7" type="ordered locus">Intca_2085</name>
</gene>
<dbReference type="Gene3D" id="2.60.40.60">
    <property type="entry name" value="Cadherins"/>
    <property type="match status" value="2"/>
</dbReference>
<keyword evidence="8" id="KW-1185">Reference proteome</keyword>
<dbReference type="eggNOG" id="COG2372">
    <property type="taxonomic scope" value="Bacteria"/>
</dbReference>
<reference evidence="7 8" key="1">
    <citation type="journal article" date="2010" name="Stand. Genomic Sci.">
        <title>Complete genome sequence of Intrasporangium calvum type strain (7 KIP).</title>
        <authorList>
            <person name="Del Rio T.G."/>
            <person name="Chertkov O."/>
            <person name="Yasawong M."/>
            <person name="Lucas S."/>
            <person name="Deshpande S."/>
            <person name="Cheng J.F."/>
            <person name="Detter C."/>
            <person name="Tapia R."/>
            <person name="Han C."/>
            <person name="Goodwin L."/>
            <person name="Pitluck S."/>
            <person name="Liolios K."/>
            <person name="Ivanova N."/>
            <person name="Mavromatis K."/>
            <person name="Pati A."/>
            <person name="Chen A."/>
            <person name="Palaniappan K."/>
            <person name="Land M."/>
            <person name="Hauser L."/>
            <person name="Chang Y.J."/>
            <person name="Jeffries C.D."/>
            <person name="Rohde M."/>
            <person name="Pukall R."/>
            <person name="Sikorski J."/>
            <person name="Goker M."/>
            <person name="Woyke T."/>
            <person name="Bristow J."/>
            <person name="Eisen J.A."/>
            <person name="Markowitz V."/>
            <person name="Hugenholtz P."/>
            <person name="Kyrpides N.C."/>
            <person name="Klenk H.P."/>
            <person name="Lapidus A."/>
        </authorList>
    </citation>
    <scope>NUCLEOTIDE SEQUENCE [LARGE SCALE GENOMIC DNA]</scope>
    <source>
        <strain evidence="8">ATCC 23552 / DSM 43043 / JCM 3097 / NBRC 12989 / 7 KIP</strain>
    </source>
</reference>
<dbReference type="eggNOG" id="COG3210">
    <property type="taxonomic scope" value="Bacteria"/>
</dbReference>
<keyword evidence="3" id="KW-0732">Signal</keyword>
<sequence>MSPRLGARIAARFPARIAALLGLVLVVGMLSPLRGAAEEGPTELQYACALKSNGTMRLAEGPGDCGKKETLVTFKPGTVQLCVQPSGSVRLLSSFRDCRPPASQLTVPPTSGATYFCAAAGSGVLRWVGDPGECLATELALQVTPNDDAPTVASTVPGNGGLTARDSSVSITFSEDVSAFADAFTIICGGVTIPFALSGLPGSTATLTPDGDLPMGAACTVTTTASLVSDTDTNDPPDSMADDHVFSFTVDAPPIVTSTTPAAGATDVAVDVDLVVTFSEPVTAPASAFTLTCDVGGAIAVVAAGSPGTSITLTPTARLLPADACELVVDASQISDEDAADPPDHPSADHTVAFVTADVAPAVTDTVPLDDAAHVATDTQVRATWSEAVTAGANAIVLDCGSGPVAGAISGSPGMTTTFTPDAALPDGATCTVVVDHTEVKDVDAVDPPDRPDADHTFSFATDAAPTFVSSSPADGTAGVDPAADIVLTFSEAVTATASAFTLTCDATERSVAVGGSGTDTLTLTPTGVPQTATCSLTVLGARVHDADAFDPPDTMAADATIAYTTVDTAPEVVATTPTDGATDVPAGTDITVTFSEAVDVAAGGLALECPSGSPVSFTTGEGAGNVWTLAPDGPLPADIVCTVTVSGSAVSDDDSIDPPDRMAADHTFSFTVSANSAPTDITLNPASVQENQPAGTTVGTLSTIDGDPGETFSYTLVEGPGNTDNALFAIDGSSLTTAAGLDFETASTRSIRVRTTDSAGDHFDKALVVTVIDLNEAPTDVALSSSSVDENQPSGTTVGLLSGTDPDLGDTLSFSIVPGAGDTDNAAFSISGTTLVTAAVLNFEVRSSLSIRVRVTDSGSLTHEEVLVISVVDVNDPPVAVTDAYADAIGNTLAVVQTTGTGPHKVLTGNVLTSNDTDEDATYPHTLTAVAQTVSSVGGGTATIAGNGSFTFLPGVGDTSQTDSFTYQVTDGELTSGGTVTVSIGSDIVWYVNGASGSAMHDGRSSSPLLSLAGLGGVDPDGPGDTIFVYGGSYGGGLVLEGNQQLLGQPNGLTIGGTELVTASGVNPVITNAAGAALTLASGVDVQGVTVSGASGAGVVGTGVTTATIGTRTAVQVTGNGADGVSLTGGSGAVTVAAGISGNAGRAVTMSNRTGGTTSFSGAVSGGVTLSANSGATVQLTGGVNASTGTAPAFSATGGGTVVVTGSANTLATTTGTALVVDATAIGAGGLTFRSISANGAVNGIRLNGTGSQGSLSVTGTGSTVLGGDGSGGTIQNTTGAGVLLTNTTGTSLNNLSLVNTAGGPGVDGTGVSGFSFTNGSINGSGATSRAPHDSNIAFNDDGATVTNLSGAVTVSNSTLFGAFQHGVDILNNAGTIANLQLTGNQITSPVAQTDSLGSGIRVNELGSASTVSSVTKGSISGNDITGFPTGGGIVLQGGNTAAAGAPAGTFGTAGNGNAVVVAGNLIRGHSTTNPMNTNCILVTMPARGTGYIDITGNGTVGTPLGLNRGSCISVNVFGDYHLVGKVNNNQVRPQTQIGGAFGITFGTASQTVGGAVLDSAVLDLAVQNNTVSGTTNSGIRSGTLNSGTTRARVTGNTVAAPTDLSGAYGIRVDSGNTSSLDTSVCLELSGNTTAGSVSSGTGSTAPGLGLRKQGSVATTNDFGIVGLSPSPADPSQTVAYVTTQNPGSAAGTSGARVEIVSGSSFVSCVLPF</sequence>
<evidence type="ECO:0000256" key="3">
    <source>
        <dbReference type="ARBA" id="ARBA00022729"/>
    </source>
</evidence>
<dbReference type="InterPro" id="IPR032812">
    <property type="entry name" value="SbsA_Ig"/>
</dbReference>
<dbReference type="InterPro" id="IPR014755">
    <property type="entry name" value="Cu-Rt/internalin_Ig-like"/>
</dbReference>
<accession>E6SD07</accession>
<dbReference type="SMART" id="SM00112">
    <property type="entry name" value="CA"/>
    <property type="match status" value="2"/>
</dbReference>
<dbReference type="KEGG" id="ica:Intca_2085"/>